<proteinExistence type="predicted"/>
<dbReference type="RefSeq" id="WP_346783206.1">
    <property type="nucleotide sequence ID" value="NZ_JBDLBR010000001.1"/>
</dbReference>
<organism evidence="3 4">
    <name type="scientific">Aurantiacibacter flavus</name>
    <dbReference type="NCBI Taxonomy" id="3145232"/>
    <lineage>
        <taxon>Bacteria</taxon>
        <taxon>Pseudomonadati</taxon>
        <taxon>Pseudomonadota</taxon>
        <taxon>Alphaproteobacteria</taxon>
        <taxon>Sphingomonadales</taxon>
        <taxon>Erythrobacteraceae</taxon>
        <taxon>Aurantiacibacter</taxon>
    </lineage>
</organism>
<keyword evidence="4" id="KW-1185">Reference proteome</keyword>
<comment type="caution">
    <text evidence="3">The sequence shown here is derived from an EMBL/GenBank/DDBJ whole genome shotgun (WGS) entry which is preliminary data.</text>
</comment>
<gene>
    <name evidence="3" type="ORF">ABDJ38_00980</name>
</gene>
<protein>
    <submittedName>
        <fullName evidence="3">Extensin family protein</fullName>
    </submittedName>
</protein>
<name>A0ABV0CSZ6_9SPHN</name>
<dbReference type="EMBL" id="JBDLBR010000001">
    <property type="protein sequence ID" value="MEN7535746.1"/>
    <property type="molecule type" value="Genomic_DNA"/>
</dbReference>
<evidence type="ECO:0000256" key="1">
    <source>
        <dbReference type="SAM" id="SignalP"/>
    </source>
</evidence>
<sequence length="226" mass="23764">MRSLAALLILASALAGCSLVPERSGRQASAPRSADSRAIAAPMRSADRACMADLGGSGARFSPLPDRYDGNGCTNLGTVQLIALSSDDGELALSNLGAVTCPVSQAFAGWARFGVDRAARQILGAKLVRIETYGSYNCRNVAGTSRRSAHATASAIDISGFVLADGRRVSVLDDWNGGSAAEREFLRVVQSSACRRFGTVLGPDYNSAHRNHFHLEGVAEGKSFCR</sequence>
<dbReference type="InterPro" id="IPR009683">
    <property type="entry name" value="Extensin-like_C"/>
</dbReference>
<dbReference type="PROSITE" id="PS51257">
    <property type="entry name" value="PROKAR_LIPOPROTEIN"/>
    <property type="match status" value="1"/>
</dbReference>
<dbReference type="Pfam" id="PF06904">
    <property type="entry name" value="Extensin-like_C"/>
    <property type="match status" value="1"/>
</dbReference>
<keyword evidence="1" id="KW-0732">Signal</keyword>
<evidence type="ECO:0000313" key="4">
    <source>
        <dbReference type="Proteomes" id="UP001484535"/>
    </source>
</evidence>
<dbReference type="Proteomes" id="UP001484535">
    <property type="component" value="Unassembled WGS sequence"/>
</dbReference>
<evidence type="ECO:0000313" key="3">
    <source>
        <dbReference type="EMBL" id="MEN7535746.1"/>
    </source>
</evidence>
<reference evidence="3 4" key="1">
    <citation type="submission" date="2024-05" db="EMBL/GenBank/DDBJ databases">
        <authorList>
            <person name="Park S."/>
        </authorList>
    </citation>
    <scope>NUCLEOTIDE SEQUENCE [LARGE SCALE GENOMIC DNA]</scope>
    <source>
        <strain evidence="3 4">DGU5</strain>
    </source>
</reference>
<feature type="chain" id="PRO_5045963625" evidence="1">
    <location>
        <begin position="16"/>
        <end position="226"/>
    </location>
</feature>
<feature type="signal peptide" evidence="1">
    <location>
        <begin position="1"/>
        <end position="15"/>
    </location>
</feature>
<accession>A0ABV0CSZ6</accession>
<evidence type="ECO:0000259" key="2">
    <source>
        <dbReference type="Pfam" id="PF06904"/>
    </source>
</evidence>
<feature type="domain" description="Extensin-like C-terminal" evidence="2">
    <location>
        <begin position="49"/>
        <end position="226"/>
    </location>
</feature>